<keyword evidence="1" id="KW-0812">Transmembrane</keyword>
<dbReference type="Gene3D" id="3.30.700.10">
    <property type="entry name" value="Glycoprotein, Type 4 Pilin"/>
    <property type="match status" value="1"/>
</dbReference>
<dbReference type="SUPFAM" id="SSF54523">
    <property type="entry name" value="Pili subunits"/>
    <property type="match status" value="1"/>
</dbReference>
<name>A0ABT0N6C3_9GAMM</name>
<comment type="caution">
    <text evidence="2">The sequence shown here is derived from an EMBL/GenBank/DDBJ whole genome shotgun (WGS) entry which is preliminary data.</text>
</comment>
<keyword evidence="1" id="KW-1133">Transmembrane helix</keyword>
<evidence type="ECO:0000313" key="3">
    <source>
        <dbReference type="Proteomes" id="UP001202831"/>
    </source>
</evidence>
<dbReference type="EMBL" id="JAKIKT010000003">
    <property type="protein sequence ID" value="MCL2914006.1"/>
    <property type="molecule type" value="Genomic_DNA"/>
</dbReference>
<dbReference type="RefSeq" id="WP_249248733.1">
    <property type="nucleotide sequence ID" value="NZ_JAKIKT010000003.1"/>
</dbReference>
<reference evidence="2 3" key="1">
    <citation type="submission" date="2022-01" db="EMBL/GenBank/DDBJ databases">
        <title>Whole genome-based taxonomy of the Shewanellaceae.</title>
        <authorList>
            <person name="Martin-Rodriguez A.J."/>
        </authorList>
    </citation>
    <scope>NUCLEOTIDE SEQUENCE [LARGE SCALE GENOMIC DNA]</scope>
    <source>
        <strain evidence="2 3">DSM 21332</strain>
    </source>
</reference>
<dbReference type="NCBIfam" id="TIGR02532">
    <property type="entry name" value="IV_pilin_GFxxxE"/>
    <property type="match status" value="1"/>
</dbReference>
<dbReference type="InterPro" id="IPR045584">
    <property type="entry name" value="Pilin-like"/>
</dbReference>
<sequence length="194" mass="21279">MKQIKAKGFTLIELVITLIILAIVGVIALPKFISLTEESHVAKLQEVKANMQQSVDFAHQRWLLNGHPGGMNDLEGFAHDAEGNPQLDMSAQGYPLGVNKNNPMAAPLNIGRGEQACGELWNALLDTELTVSHKLAHKDQVDFISRRVSTSHSTGLNACVYAYTHLGFEQDLESSALMLTYNIVTGKVELTNRL</sequence>
<protein>
    <submittedName>
        <fullName evidence="2">Prepilin-type N-terminal cleavage/methylation domain-containing protein</fullName>
    </submittedName>
</protein>
<feature type="transmembrane region" description="Helical" evidence="1">
    <location>
        <begin position="12"/>
        <end position="33"/>
    </location>
</feature>
<dbReference type="PROSITE" id="PS00409">
    <property type="entry name" value="PROKAR_NTER_METHYL"/>
    <property type="match status" value="1"/>
</dbReference>
<dbReference type="InterPro" id="IPR012902">
    <property type="entry name" value="N_methyl_site"/>
</dbReference>
<keyword evidence="1" id="KW-0472">Membrane</keyword>
<proteinExistence type="predicted"/>
<organism evidence="2 3">
    <name type="scientific">Shewanella corallii</name>
    <dbReference type="NCBI Taxonomy" id="560080"/>
    <lineage>
        <taxon>Bacteria</taxon>
        <taxon>Pseudomonadati</taxon>
        <taxon>Pseudomonadota</taxon>
        <taxon>Gammaproteobacteria</taxon>
        <taxon>Alteromonadales</taxon>
        <taxon>Shewanellaceae</taxon>
        <taxon>Shewanella</taxon>
    </lineage>
</organism>
<accession>A0ABT0N6C3</accession>
<evidence type="ECO:0000313" key="2">
    <source>
        <dbReference type="EMBL" id="MCL2914006.1"/>
    </source>
</evidence>
<dbReference type="Proteomes" id="UP001202831">
    <property type="component" value="Unassembled WGS sequence"/>
</dbReference>
<evidence type="ECO:0000256" key="1">
    <source>
        <dbReference type="SAM" id="Phobius"/>
    </source>
</evidence>
<keyword evidence="3" id="KW-1185">Reference proteome</keyword>
<gene>
    <name evidence="2" type="ORF">L2725_09420</name>
</gene>
<dbReference type="Pfam" id="PF07963">
    <property type="entry name" value="N_methyl"/>
    <property type="match status" value="1"/>
</dbReference>